<keyword evidence="2" id="KW-0378">Hydrolase</keyword>
<evidence type="ECO:0000256" key="1">
    <source>
        <dbReference type="ARBA" id="ARBA00010088"/>
    </source>
</evidence>
<dbReference type="AlphaFoldDB" id="A0A166C3Y4"/>
<dbReference type="PANTHER" id="PTHR43248">
    <property type="entry name" value="2-SUCCINYL-6-HYDROXY-2,4-CYCLOHEXADIENE-1-CARBOXYLATE SYNTHASE"/>
    <property type="match status" value="1"/>
</dbReference>
<dbReference type="Pfam" id="PF08386">
    <property type="entry name" value="Abhydrolase_4"/>
    <property type="match status" value="1"/>
</dbReference>
<dbReference type="Proteomes" id="UP000076798">
    <property type="component" value="Unassembled WGS sequence"/>
</dbReference>
<reference evidence="6 7" key="1">
    <citation type="journal article" date="2016" name="Mol. Biol. Evol.">
        <title>Comparative Genomics of Early-Diverging Mushroom-Forming Fungi Provides Insights into the Origins of Lignocellulose Decay Capabilities.</title>
        <authorList>
            <person name="Nagy L.G."/>
            <person name="Riley R."/>
            <person name="Tritt A."/>
            <person name="Adam C."/>
            <person name="Daum C."/>
            <person name="Floudas D."/>
            <person name="Sun H."/>
            <person name="Yadav J.S."/>
            <person name="Pangilinan J."/>
            <person name="Larsson K.H."/>
            <person name="Matsuura K."/>
            <person name="Barry K."/>
            <person name="Labutti K."/>
            <person name="Kuo R."/>
            <person name="Ohm R.A."/>
            <person name="Bhattacharya S.S."/>
            <person name="Shirouzu T."/>
            <person name="Yoshinaga Y."/>
            <person name="Martin F.M."/>
            <person name="Grigoriev I.V."/>
            <person name="Hibbett D.S."/>
        </authorList>
    </citation>
    <scope>NUCLEOTIDE SEQUENCE [LARGE SCALE GENOMIC DNA]</scope>
    <source>
        <strain evidence="6 7">HHB10207 ss-3</strain>
    </source>
</reference>
<dbReference type="Pfam" id="PF00561">
    <property type="entry name" value="Abhydrolase_1"/>
    <property type="match status" value="1"/>
</dbReference>
<organism evidence="6 7">
    <name type="scientific">Sistotremastrum suecicum HHB10207 ss-3</name>
    <dbReference type="NCBI Taxonomy" id="1314776"/>
    <lineage>
        <taxon>Eukaryota</taxon>
        <taxon>Fungi</taxon>
        <taxon>Dikarya</taxon>
        <taxon>Basidiomycota</taxon>
        <taxon>Agaricomycotina</taxon>
        <taxon>Agaricomycetes</taxon>
        <taxon>Sistotremastrales</taxon>
        <taxon>Sistotremastraceae</taxon>
        <taxon>Sistotremastrum</taxon>
    </lineage>
</organism>
<dbReference type="GO" id="GO:0016787">
    <property type="term" value="F:hydrolase activity"/>
    <property type="evidence" value="ECO:0007669"/>
    <property type="project" value="UniProtKB-KW"/>
</dbReference>
<dbReference type="Gene3D" id="3.40.50.1820">
    <property type="entry name" value="alpha/beta hydrolase"/>
    <property type="match status" value="1"/>
</dbReference>
<feature type="transmembrane region" description="Helical" evidence="3">
    <location>
        <begin position="30"/>
        <end position="48"/>
    </location>
</feature>
<dbReference type="EMBL" id="KV428092">
    <property type="protein sequence ID" value="KZT37050.1"/>
    <property type="molecule type" value="Genomic_DNA"/>
</dbReference>
<evidence type="ECO:0000256" key="2">
    <source>
        <dbReference type="ARBA" id="ARBA00022801"/>
    </source>
</evidence>
<accession>A0A166C3Y4</accession>
<comment type="similarity">
    <text evidence="1">Belongs to the peptidase S33 family.</text>
</comment>
<sequence length="612" mass="67871">MPGKIFDTETGTPMGGILLREKRPRNSGRRAFLVVLGLLILATCYRLWAPCKATKEVPRDLQYEMKQALQKPGDQFWWDCRPNVECGRVVVPTDYNDLSVGMTVLAVTRWRSRYWPSKGAVFTNPGGPGISGTKLASGWVASFVGNDYDIIGFDPRGVGETTPTVQCHTPRTKLLFEANTVLQNGFSLPQFNSSRLHSPSTREYFKKQMEEFVALKKAEAELCAKNVGEALRYMGTTYVARDIDFMNRLFHGDDEPINFWSASYGSILGAYLVNMFPGRVGKVVIDGIVNPISWTRDPSHLWARDSLSSIEDTFEWFLSACARAGPAGCALAKPLERSSHAIGNRIDTFLDHLYDNPMSSLSVVRPGVLTSGAVRALFVIWFQNPFGWPSFAHDLAQAMYHNNSTPLYTKLAVNPRPWYTDLSRSAITCADSPPLSSIDPRTNPTVDDLVDEGMATISKVSLHFGVSSTISEPDGGCQFWKYVGGGVERYSGPWNKTLSNKILIVSNTADPVTPIASAKLLHNLLKNSSSLLIQNSPGHTSMSFPSLCTIMLVRAYFDNGTLPAEGTICEPDSKLFPRPGIDEQFRDTLSEEERLLLRSAEELGKIFTKQYM</sequence>
<evidence type="ECO:0000259" key="4">
    <source>
        <dbReference type="Pfam" id="PF00561"/>
    </source>
</evidence>
<evidence type="ECO:0000256" key="3">
    <source>
        <dbReference type="SAM" id="Phobius"/>
    </source>
</evidence>
<evidence type="ECO:0000259" key="5">
    <source>
        <dbReference type="Pfam" id="PF08386"/>
    </source>
</evidence>
<proteinExistence type="inferred from homology"/>
<dbReference type="PANTHER" id="PTHR43248:SF25">
    <property type="entry name" value="AB HYDROLASE-1 DOMAIN-CONTAINING PROTEIN-RELATED"/>
    <property type="match status" value="1"/>
</dbReference>
<keyword evidence="3" id="KW-0472">Membrane</keyword>
<dbReference type="InterPro" id="IPR029058">
    <property type="entry name" value="AB_hydrolase_fold"/>
</dbReference>
<dbReference type="InterPro" id="IPR051601">
    <property type="entry name" value="Serine_prot/Carboxylest_S33"/>
</dbReference>
<feature type="domain" description="Peptidase S33 tripeptidyl aminopeptidase-like C-terminal" evidence="5">
    <location>
        <begin position="476"/>
        <end position="569"/>
    </location>
</feature>
<dbReference type="InterPro" id="IPR013595">
    <property type="entry name" value="Pept_S33_TAP-like_C"/>
</dbReference>
<keyword evidence="7" id="KW-1185">Reference proteome</keyword>
<evidence type="ECO:0000313" key="6">
    <source>
        <dbReference type="EMBL" id="KZT37050.1"/>
    </source>
</evidence>
<evidence type="ECO:0000313" key="7">
    <source>
        <dbReference type="Proteomes" id="UP000076798"/>
    </source>
</evidence>
<feature type="domain" description="AB hydrolase-1" evidence="4">
    <location>
        <begin position="122"/>
        <end position="307"/>
    </location>
</feature>
<protein>
    <submittedName>
        <fullName evidence="6">Uncharacterized protein</fullName>
    </submittedName>
</protein>
<dbReference type="SUPFAM" id="SSF53474">
    <property type="entry name" value="alpha/beta-Hydrolases"/>
    <property type="match status" value="1"/>
</dbReference>
<keyword evidence="3" id="KW-0812">Transmembrane</keyword>
<dbReference type="STRING" id="1314776.A0A166C3Y4"/>
<dbReference type="InterPro" id="IPR000073">
    <property type="entry name" value="AB_hydrolase_1"/>
</dbReference>
<keyword evidence="3" id="KW-1133">Transmembrane helix</keyword>
<dbReference type="OrthoDB" id="425534at2759"/>
<gene>
    <name evidence="6" type="ORF">SISSUDRAFT_1048968</name>
</gene>
<name>A0A166C3Y4_9AGAM</name>